<keyword evidence="4" id="KW-0564">Palmitate</keyword>
<comment type="caution">
    <text evidence="6">The sequence shown here is derived from an EMBL/GenBank/DDBJ whole genome shotgun (WGS) entry which is preliminary data.</text>
</comment>
<keyword evidence="7" id="KW-1185">Reference proteome</keyword>
<evidence type="ECO:0000256" key="1">
    <source>
        <dbReference type="ARBA" id="ARBA00022475"/>
    </source>
</evidence>
<dbReference type="Pfam" id="PF01547">
    <property type="entry name" value="SBP_bac_1"/>
    <property type="match status" value="1"/>
</dbReference>
<dbReference type="InterPro" id="IPR006059">
    <property type="entry name" value="SBP"/>
</dbReference>
<organism evidence="6 7">
    <name type="scientific">Paenibacillus pini JCM 16418</name>
    <dbReference type="NCBI Taxonomy" id="1236976"/>
    <lineage>
        <taxon>Bacteria</taxon>
        <taxon>Bacillati</taxon>
        <taxon>Bacillota</taxon>
        <taxon>Bacilli</taxon>
        <taxon>Bacillales</taxon>
        <taxon>Paenibacillaceae</taxon>
        <taxon>Paenibacillus</taxon>
    </lineage>
</organism>
<keyword evidence="2" id="KW-0732">Signal</keyword>
<evidence type="ECO:0000256" key="3">
    <source>
        <dbReference type="ARBA" id="ARBA00023136"/>
    </source>
</evidence>
<sequence>MKQKKWLNLLFAACLLASICIGISGLLSHMALKTRVALQPDDKLAKQQQPIKIKFGMWETKMDILFWTSKVKEYSKIRPNVTIEVETIPDNSGQYLKVRLAANDLPDVFYLKPSHLSSYQDALLPLNKLEASKTNRFPAVIKGNIYGLPLVSFSEYVFYHPSIFHELNLQIPQTLDEFVDVLEKIKDNDKYIPIAIGAKEDWTFYPFIEFGPPIISHDPNYLTSLSYIPQPFGKDTSFETAAKLLKRISEHRLAGFDALSIGADEAKQLFQSNKAAMIALGQWYYQDYISNVKNDDDLDAFPLPWRSDIRQPLEALTMPDQFMALNKNSKHVDEAKAFLEWIFSPKIYQEYINYSGNSSTMVNIPSDQPFFNRVKSKHPFNPFLYFGINERFEMVKNNSLFNEKKAAQDIFAGASVEDIQRMLNYNWSEAIRMMQK</sequence>
<dbReference type="eggNOG" id="COG1653">
    <property type="taxonomic scope" value="Bacteria"/>
</dbReference>
<protein>
    <recommendedName>
        <fullName evidence="8">Multiple sugar ABC transporter</fullName>
    </recommendedName>
</protein>
<evidence type="ECO:0000256" key="5">
    <source>
        <dbReference type="ARBA" id="ARBA00023288"/>
    </source>
</evidence>
<dbReference type="OrthoDB" id="9798191at2"/>
<dbReference type="PANTHER" id="PTHR43649">
    <property type="entry name" value="ARABINOSE-BINDING PROTEIN-RELATED"/>
    <property type="match status" value="1"/>
</dbReference>
<dbReference type="EMBL" id="BAVZ01000009">
    <property type="protein sequence ID" value="GAF08988.1"/>
    <property type="molecule type" value="Genomic_DNA"/>
</dbReference>
<gene>
    <name evidence="6" type="ORF">JCM16418_3101</name>
</gene>
<dbReference type="Proteomes" id="UP000019364">
    <property type="component" value="Unassembled WGS sequence"/>
</dbReference>
<dbReference type="STRING" id="1236976.JCM16418_3101"/>
<keyword evidence="3" id="KW-0472">Membrane</keyword>
<dbReference type="Gene3D" id="3.40.190.10">
    <property type="entry name" value="Periplasmic binding protein-like II"/>
    <property type="match status" value="2"/>
</dbReference>
<dbReference type="SUPFAM" id="SSF53850">
    <property type="entry name" value="Periplasmic binding protein-like II"/>
    <property type="match status" value="1"/>
</dbReference>
<keyword evidence="1" id="KW-1003">Cell membrane</keyword>
<name>W7YMY6_9BACL</name>
<dbReference type="PANTHER" id="PTHR43649:SF33">
    <property type="entry name" value="POLYGALACTURONAN_RHAMNOGALACTURONAN-BINDING PROTEIN YTCQ"/>
    <property type="match status" value="1"/>
</dbReference>
<evidence type="ECO:0000313" key="6">
    <source>
        <dbReference type="EMBL" id="GAF08988.1"/>
    </source>
</evidence>
<dbReference type="InterPro" id="IPR050490">
    <property type="entry name" value="Bact_solute-bd_prot1"/>
</dbReference>
<evidence type="ECO:0000313" key="7">
    <source>
        <dbReference type="Proteomes" id="UP000019364"/>
    </source>
</evidence>
<dbReference type="AlphaFoldDB" id="W7YMY6"/>
<evidence type="ECO:0000256" key="2">
    <source>
        <dbReference type="ARBA" id="ARBA00022729"/>
    </source>
</evidence>
<accession>W7YMY6</accession>
<keyword evidence="5" id="KW-0449">Lipoprotein</keyword>
<dbReference type="RefSeq" id="WP_036649971.1">
    <property type="nucleotide sequence ID" value="NZ_BAVZ01000009.1"/>
</dbReference>
<evidence type="ECO:0008006" key="8">
    <source>
        <dbReference type="Google" id="ProtNLM"/>
    </source>
</evidence>
<evidence type="ECO:0000256" key="4">
    <source>
        <dbReference type="ARBA" id="ARBA00023139"/>
    </source>
</evidence>
<reference evidence="6 7" key="1">
    <citation type="journal article" date="2014" name="Genome Announc.">
        <title>Draft Genome Sequence of Paenibacillus pini JCM 16418T, Isolated from the Rhizosphere of Pine Tree.</title>
        <authorList>
            <person name="Yuki M."/>
            <person name="Oshima K."/>
            <person name="Suda W."/>
            <person name="Oshida Y."/>
            <person name="Kitamura K."/>
            <person name="Iida Y."/>
            <person name="Hattori M."/>
            <person name="Ohkuma M."/>
        </authorList>
    </citation>
    <scope>NUCLEOTIDE SEQUENCE [LARGE SCALE GENOMIC DNA]</scope>
    <source>
        <strain evidence="6 7">JCM 16418</strain>
    </source>
</reference>
<proteinExistence type="predicted"/>